<dbReference type="EMBL" id="BMAU01021377">
    <property type="protein sequence ID" value="GFY26792.1"/>
    <property type="molecule type" value="Genomic_DNA"/>
</dbReference>
<evidence type="ECO:0000313" key="1">
    <source>
        <dbReference type="EMBL" id="GFY26792.1"/>
    </source>
</evidence>
<name>A0A8X7BDT5_TRICX</name>
<reference evidence="1" key="1">
    <citation type="submission" date="2020-08" db="EMBL/GenBank/DDBJ databases">
        <title>Multicomponent nature underlies the extraordinary mechanical properties of spider dragline silk.</title>
        <authorList>
            <person name="Kono N."/>
            <person name="Nakamura H."/>
            <person name="Mori M."/>
            <person name="Yoshida Y."/>
            <person name="Ohtoshi R."/>
            <person name="Malay A.D."/>
            <person name="Moran D.A.P."/>
            <person name="Tomita M."/>
            <person name="Numata K."/>
            <person name="Arakawa K."/>
        </authorList>
    </citation>
    <scope>NUCLEOTIDE SEQUENCE</scope>
</reference>
<evidence type="ECO:0000313" key="2">
    <source>
        <dbReference type="Proteomes" id="UP000887159"/>
    </source>
</evidence>
<organism evidence="1 2">
    <name type="scientific">Trichonephila clavipes</name>
    <name type="common">Golden silk orbweaver</name>
    <name type="synonym">Nephila clavipes</name>
    <dbReference type="NCBI Taxonomy" id="2585209"/>
    <lineage>
        <taxon>Eukaryota</taxon>
        <taxon>Metazoa</taxon>
        <taxon>Ecdysozoa</taxon>
        <taxon>Arthropoda</taxon>
        <taxon>Chelicerata</taxon>
        <taxon>Arachnida</taxon>
        <taxon>Araneae</taxon>
        <taxon>Araneomorphae</taxon>
        <taxon>Entelegynae</taxon>
        <taxon>Araneoidea</taxon>
        <taxon>Nephilidae</taxon>
        <taxon>Trichonephila</taxon>
    </lineage>
</organism>
<gene>
    <name evidence="1" type="ORF">TNCV_4375381</name>
</gene>
<keyword evidence="2" id="KW-1185">Reference proteome</keyword>
<dbReference type="AlphaFoldDB" id="A0A8X7BDT5"/>
<sequence length="91" mass="10743">MANILHEILGMRKLSVPRLLTPIHQRYRVITSEQCRRFLSAIRNSFCVVASPSTKHGYTATHQRPRNSRNSGVYPVNLLRRRRRLSYRPER</sequence>
<proteinExistence type="predicted"/>
<dbReference type="Proteomes" id="UP000887159">
    <property type="component" value="Unassembled WGS sequence"/>
</dbReference>
<protein>
    <submittedName>
        <fullName evidence="1">Uncharacterized protein</fullName>
    </submittedName>
</protein>
<accession>A0A8X7BDT5</accession>
<comment type="caution">
    <text evidence="1">The sequence shown here is derived from an EMBL/GenBank/DDBJ whole genome shotgun (WGS) entry which is preliminary data.</text>
</comment>